<evidence type="ECO:0000313" key="3">
    <source>
        <dbReference type="Proteomes" id="UP000266841"/>
    </source>
</evidence>
<name>K0RNR6_THAOC</name>
<reference evidence="2 3" key="1">
    <citation type="journal article" date="2012" name="Genome Biol.">
        <title>Genome and low-iron response of an oceanic diatom adapted to chronic iron limitation.</title>
        <authorList>
            <person name="Lommer M."/>
            <person name="Specht M."/>
            <person name="Roy A.S."/>
            <person name="Kraemer L."/>
            <person name="Andreson R."/>
            <person name="Gutowska M.A."/>
            <person name="Wolf J."/>
            <person name="Bergner S.V."/>
            <person name="Schilhabel M.B."/>
            <person name="Klostermeier U.C."/>
            <person name="Beiko R.G."/>
            <person name="Rosenstiel P."/>
            <person name="Hippler M."/>
            <person name="Laroche J."/>
        </authorList>
    </citation>
    <scope>NUCLEOTIDE SEQUENCE [LARGE SCALE GENOMIC DNA]</scope>
    <source>
        <strain evidence="2 3">CCMP1005</strain>
    </source>
</reference>
<accession>K0RNR6</accession>
<dbReference type="Proteomes" id="UP000266841">
    <property type="component" value="Unassembled WGS sequence"/>
</dbReference>
<feature type="non-terminal residue" evidence="2">
    <location>
        <position position="1"/>
    </location>
</feature>
<dbReference type="AlphaFoldDB" id="K0RNR6"/>
<dbReference type="EMBL" id="AGNL01036740">
    <property type="protein sequence ID" value="EJK53919.1"/>
    <property type="molecule type" value="Genomic_DNA"/>
</dbReference>
<sequence length="147" mass="15171">PARSPARTCPRTQAHGSRPLRGDRPSEVVRDDPIPPPLAGAGPRAVQRQRSPRDAVLNGLRRRADADVRAICCTPGGGGEEAQDKTTATSGRSGCRAAAGGNGWTGRGRGRSSGTSPPRRASSATSRGTGRPTPWPWTGTACSPGAR</sequence>
<feature type="compositionally biased region" description="Low complexity" evidence="1">
    <location>
        <begin position="112"/>
        <end position="140"/>
    </location>
</feature>
<proteinExistence type="predicted"/>
<evidence type="ECO:0000313" key="2">
    <source>
        <dbReference type="EMBL" id="EJK53919.1"/>
    </source>
</evidence>
<organism evidence="2 3">
    <name type="scientific">Thalassiosira oceanica</name>
    <name type="common">Marine diatom</name>
    <dbReference type="NCBI Taxonomy" id="159749"/>
    <lineage>
        <taxon>Eukaryota</taxon>
        <taxon>Sar</taxon>
        <taxon>Stramenopiles</taxon>
        <taxon>Ochrophyta</taxon>
        <taxon>Bacillariophyta</taxon>
        <taxon>Coscinodiscophyceae</taxon>
        <taxon>Thalassiosirophycidae</taxon>
        <taxon>Thalassiosirales</taxon>
        <taxon>Thalassiosiraceae</taxon>
        <taxon>Thalassiosira</taxon>
    </lineage>
</organism>
<protein>
    <submittedName>
        <fullName evidence="2">Uncharacterized protein</fullName>
    </submittedName>
</protein>
<comment type="caution">
    <text evidence="2">The sequence shown here is derived from an EMBL/GenBank/DDBJ whole genome shotgun (WGS) entry which is preliminary data.</text>
</comment>
<evidence type="ECO:0000256" key="1">
    <source>
        <dbReference type="SAM" id="MobiDB-lite"/>
    </source>
</evidence>
<keyword evidence="3" id="KW-1185">Reference proteome</keyword>
<feature type="region of interest" description="Disordered" evidence="1">
    <location>
        <begin position="1"/>
        <end position="147"/>
    </location>
</feature>
<feature type="compositionally biased region" description="Basic and acidic residues" evidence="1">
    <location>
        <begin position="20"/>
        <end position="33"/>
    </location>
</feature>
<feature type="compositionally biased region" description="Low complexity" evidence="1">
    <location>
        <begin position="88"/>
        <end position="99"/>
    </location>
</feature>
<gene>
    <name evidence="2" type="ORF">THAOC_26552</name>
</gene>